<reference evidence="2 3" key="1">
    <citation type="submission" date="2024-09" db="EMBL/GenBank/DDBJ databases">
        <authorList>
            <person name="Sun Q."/>
            <person name="Mori K."/>
        </authorList>
    </citation>
    <scope>NUCLEOTIDE SEQUENCE [LARGE SCALE GENOMIC DNA]</scope>
    <source>
        <strain evidence="2 3">CCM 7904</strain>
    </source>
</reference>
<dbReference type="RefSeq" id="WP_265508698.1">
    <property type="nucleotide sequence ID" value="NZ_JAOTBE010000102.1"/>
</dbReference>
<dbReference type="Proteomes" id="UP001589795">
    <property type="component" value="Unassembled WGS sequence"/>
</dbReference>
<feature type="transmembrane region" description="Helical" evidence="1">
    <location>
        <begin position="21"/>
        <end position="39"/>
    </location>
</feature>
<keyword evidence="1" id="KW-1133">Transmembrane helix</keyword>
<accession>A0ABV6CQ66</accession>
<proteinExistence type="predicted"/>
<name>A0ABV6CQ66_9RHOB</name>
<keyword evidence="3" id="KW-1185">Reference proteome</keyword>
<sequence>MLSDIEPLHILQFELTRLANGFVALLVFLGMSATNVTGLDGP</sequence>
<keyword evidence="1" id="KW-0472">Membrane</keyword>
<gene>
    <name evidence="2" type="ORF">ACFFIZ_20285</name>
</gene>
<comment type="caution">
    <text evidence="2">The sequence shown here is derived from an EMBL/GenBank/DDBJ whole genome shotgun (WGS) entry which is preliminary data.</text>
</comment>
<dbReference type="EMBL" id="JBHLWQ010000197">
    <property type="protein sequence ID" value="MFC0202582.1"/>
    <property type="molecule type" value="Genomic_DNA"/>
</dbReference>
<keyword evidence="1" id="KW-0812">Transmembrane</keyword>
<evidence type="ECO:0000313" key="2">
    <source>
        <dbReference type="EMBL" id="MFC0202582.1"/>
    </source>
</evidence>
<protein>
    <submittedName>
        <fullName evidence="2">Uncharacterized protein</fullName>
    </submittedName>
</protein>
<evidence type="ECO:0000313" key="3">
    <source>
        <dbReference type="Proteomes" id="UP001589795"/>
    </source>
</evidence>
<evidence type="ECO:0000256" key="1">
    <source>
        <dbReference type="SAM" id="Phobius"/>
    </source>
</evidence>
<organism evidence="2 3">
    <name type="scientific">Paracoccus rhizosphaerae</name>
    <dbReference type="NCBI Taxonomy" id="1133347"/>
    <lineage>
        <taxon>Bacteria</taxon>
        <taxon>Pseudomonadati</taxon>
        <taxon>Pseudomonadota</taxon>
        <taxon>Alphaproteobacteria</taxon>
        <taxon>Rhodobacterales</taxon>
        <taxon>Paracoccaceae</taxon>
        <taxon>Paracoccus</taxon>
    </lineage>
</organism>